<dbReference type="InterPro" id="IPR001857">
    <property type="entry name" value="Ribosomal_bL19"/>
</dbReference>
<dbReference type="GO" id="GO:0006412">
    <property type="term" value="P:translation"/>
    <property type="evidence" value="ECO:0007669"/>
    <property type="project" value="InterPro"/>
</dbReference>
<proteinExistence type="inferred from homology"/>
<evidence type="ECO:0000256" key="2">
    <source>
        <dbReference type="ARBA" id="ARBA00022980"/>
    </source>
</evidence>
<dbReference type="PANTHER" id="PTHR15680">
    <property type="entry name" value="RIBOSOMAL PROTEIN L19"/>
    <property type="match status" value="1"/>
</dbReference>
<protein>
    <recommendedName>
        <fullName evidence="4">50S ribosomal protein L19</fullName>
    </recommendedName>
</protein>
<dbReference type="Gene3D" id="2.30.30.790">
    <property type="match status" value="1"/>
</dbReference>
<keyword evidence="2 6" id="KW-0689">Ribosomal protein</keyword>
<feature type="region of interest" description="Disordered" evidence="5">
    <location>
        <begin position="131"/>
        <end position="191"/>
    </location>
</feature>
<evidence type="ECO:0000256" key="3">
    <source>
        <dbReference type="ARBA" id="ARBA00023274"/>
    </source>
</evidence>
<evidence type="ECO:0000313" key="7">
    <source>
        <dbReference type="Proteomes" id="UP000176651"/>
    </source>
</evidence>
<evidence type="ECO:0000256" key="5">
    <source>
        <dbReference type="SAM" id="MobiDB-lite"/>
    </source>
</evidence>
<feature type="compositionally biased region" description="Basic and acidic residues" evidence="5">
    <location>
        <begin position="159"/>
        <end position="175"/>
    </location>
</feature>
<dbReference type="GO" id="GO:0003735">
    <property type="term" value="F:structural constituent of ribosome"/>
    <property type="evidence" value="ECO:0007669"/>
    <property type="project" value="InterPro"/>
</dbReference>
<dbReference type="EMBL" id="META01000003">
    <property type="protein sequence ID" value="OGB74300.1"/>
    <property type="molecule type" value="Genomic_DNA"/>
</dbReference>
<gene>
    <name evidence="6" type="ORF">A2V68_00885</name>
</gene>
<dbReference type="Pfam" id="PF01245">
    <property type="entry name" value="Ribosomal_L19"/>
    <property type="match status" value="1"/>
</dbReference>
<dbReference type="NCBIfam" id="TIGR01024">
    <property type="entry name" value="rplS_bact"/>
    <property type="match status" value="1"/>
</dbReference>
<comment type="function">
    <text evidence="4">This protein is located at the 30S-50S ribosomal subunit interface and may play a role in the structure and function of the aminoacyl-tRNA binding site.</text>
</comment>
<dbReference type="InterPro" id="IPR008991">
    <property type="entry name" value="Translation_prot_SH3-like_sf"/>
</dbReference>
<comment type="caution">
    <text evidence="6">The sequence shown here is derived from an EMBL/GenBank/DDBJ whole genome shotgun (WGS) entry which is preliminary data.</text>
</comment>
<accession>A0A1F4NS96</accession>
<evidence type="ECO:0000256" key="4">
    <source>
        <dbReference type="RuleBase" id="RU000559"/>
    </source>
</evidence>
<dbReference type="PANTHER" id="PTHR15680:SF9">
    <property type="entry name" value="LARGE RIBOSOMAL SUBUNIT PROTEIN BL19M"/>
    <property type="match status" value="1"/>
</dbReference>
<dbReference type="AlphaFoldDB" id="A0A1F4NS96"/>
<dbReference type="STRING" id="1798535.A2V68_00885"/>
<dbReference type="PRINTS" id="PR00061">
    <property type="entry name" value="RIBOSOMALL19"/>
</dbReference>
<dbReference type="InterPro" id="IPR038657">
    <property type="entry name" value="Ribosomal_bL19_sf"/>
</dbReference>
<sequence length="191" mass="20834">MIDTLAPTPKSKLPEIHPGDIVRVHQKITEGGKERVQVFEGIVIKTHRKTGPNATFTVRKIASGVGVERTYLLQSPDIVKIEFKKGSQVRRAKLYHLRDLSGKALKMKEKKLDRDIWELVAKGEEPLEASAEELAEAVKAAAQEEPIESSEPSLPPAHDTLKNTTKDGDAPKGDTVDAEVNGGSQAGETQP</sequence>
<evidence type="ECO:0000313" key="6">
    <source>
        <dbReference type="EMBL" id="OGB74300.1"/>
    </source>
</evidence>
<feature type="compositionally biased region" description="Low complexity" evidence="5">
    <location>
        <begin position="137"/>
        <end position="152"/>
    </location>
</feature>
<keyword evidence="3 4" id="KW-0687">Ribonucleoprotein</keyword>
<name>A0A1F4NS96_UNCK3</name>
<dbReference type="Proteomes" id="UP000176651">
    <property type="component" value="Unassembled WGS sequence"/>
</dbReference>
<comment type="similarity">
    <text evidence="1 4">Belongs to the bacterial ribosomal protein bL19 family.</text>
</comment>
<reference evidence="6 7" key="1">
    <citation type="journal article" date="2016" name="Nat. Commun.">
        <title>Thousands of microbial genomes shed light on interconnected biogeochemical processes in an aquifer system.</title>
        <authorList>
            <person name="Anantharaman K."/>
            <person name="Brown C.T."/>
            <person name="Hug L.A."/>
            <person name="Sharon I."/>
            <person name="Castelle C.J."/>
            <person name="Probst A.J."/>
            <person name="Thomas B.C."/>
            <person name="Singh A."/>
            <person name="Wilkins M.J."/>
            <person name="Karaoz U."/>
            <person name="Brodie E.L."/>
            <person name="Williams K.H."/>
            <person name="Hubbard S.S."/>
            <person name="Banfield J.F."/>
        </authorList>
    </citation>
    <scope>NUCLEOTIDE SEQUENCE [LARGE SCALE GENOMIC DNA]</scope>
</reference>
<dbReference type="GO" id="GO:0022625">
    <property type="term" value="C:cytosolic large ribosomal subunit"/>
    <property type="evidence" value="ECO:0007669"/>
    <property type="project" value="TreeGrafter"/>
</dbReference>
<evidence type="ECO:0000256" key="1">
    <source>
        <dbReference type="ARBA" id="ARBA00005781"/>
    </source>
</evidence>
<organism evidence="6 7">
    <name type="scientific">candidate division Kazan bacterium RBG_13_50_9</name>
    <dbReference type="NCBI Taxonomy" id="1798535"/>
    <lineage>
        <taxon>Bacteria</taxon>
        <taxon>Bacteria division Kazan-3B-28</taxon>
    </lineage>
</organism>
<feature type="compositionally biased region" description="Polar residues" evidence="5">
    <location>
        <begin position="182"/>
        <end position="191"/>
    </location>
</feature>
<dbReference type="SUPFAM" id="SSF50104">
    <property type="entry name" value="Translation proteins SH3-like domain"/>
    <property type="match status" value="1"/>
</dbReference>